<dbReference type="EMBL" id="CALLCH030000011">
    <property type="protein sequence ID" value="CAI4214554.1"/>
    <property type="molecule type" value="Genomic_DNA"/>
</dbReference>
<dbReference type="InterPro" id="IPR050491">
    <property type="entry name" value="AmpC-like"/>
</dbReference>
<sequence length="447" mass="49995">MTKGFTASLVGMMVDEGRLNFTTQVQEIFPEFRRDDAQANITIADLLSHRTGLAAYDGMWPSSDNKILLGRSEAIPILSYVPAARLLRSDFIYNNIAYEVVGQILEKVSGQSYLELLHERIIRPLNLNRTFYAEEAFDENTAKSYAALSNRSVYEIPTWGHGKDLLIGAAGAIRSSMPHLLNGQIGVPNKSLREYSYAMGWIRTQLPAVVDLFADYAPPVLGHGSPSRLMIHHQGNIPGNVGYVALFPETTTAVVVLGNSAGLTDTMRLLGQILVETVFETDVNSTLYLETARSASSNNIRFVAKVRQDLINGKTMQTPQRPLSAYVGRYYNSIGNFFIEINDVGDRLQVAYMGADHGTFDLEPYQTDSFFWWLDFDESAKRARLPGYPKEYFILRFGCSSAASFWHVGGDVEMGCVTWKHGFGVPGEGEIFRKVERNPWDRLTELK</sequence>
<dbReference type="OrthoDB" id="5946976at2759"/>
<feature type="domain" description="Peptidase S12 Pab87-related C-terminal" evidence="3">
    <location>
        <begin position="317"/>
        <end position="380"/>
    </location>
</feature>
<dbReference type="Gene3D" id="2.40.128.600">
    <property type="match status" value="1"/>
</dbReference>
<name>A0A9P1H233_9PEZI</name>
<dbReference type="PANTHER" id="PTHR46825:SF9">
    <property type="entry name" value="BETA-LACTAMASE-RELATED DOMAIN-CONTAINING PROTEIN"/>
    <property type="match status" value="1"/>
</dbReference>
<evidence type="ECO:0000256" key="1">
    <source>
        <dbReference type="ARBA" id="ARBA00038215"/>
    </source>
</evidence>
<accession>A0A9P1H233</accession>
<dbReference type="InterPro" id="IPR001466">
    <property type="entry name" value="Beta-lactam-related"/>
</dbReference>
<dbReference type="SUPFAM" id="SSF56601">
    <property type="entry name" value="beta-lactamase/transpeptidase-like"/>
    <property type="match status" value="1"/>
</dbReference>
<dbReference type="Pfam" id="PF00144">
    <property type="entry name" value="Beta-lactamase"/>
    <property type="match status" value="1"/>
</dbReference>
<keyword evidence="5" id="KW-1185">Reference proteome</keyword>
<dbReference type="InterPro" id="IPR021860">
    <property type="entry name" value="Peptidase_S12_Pab87-rel_C"/>
</dbReference>
<reference evidence="4" key="1">
    <citation type="submission" date="2022-11" db="EMBL/GenBank/DDBJ databases">
        <authorList>
            <person name="Scott C."/>
            <person name="Bruce N."/>
        </authorList>
    </citation>
    <scope>NUCLEOTIDE SEQUENCE</scope>
</reference>
<dbReference type="AlphaFoldDB" id="A0A9P1H233"/>
<proteinExistence type="inferred from homology"/>
<organism evidence="4 5">
    <name type="scientific">Parascedosporium putredinis</name>
    <dbReference type="NCBI Taxonomy" id="1442378"/>
    <lineage>
        <taxon>Eukaryota</taxon>
        <taxon>Fungi</taxon>
        <taxon>Dikarya</taxon>
        <taxon>Ascomycota</taxon>
        <taxon>Pezizomycotina</taxon>
        <taxon>Sordariomycetes</taxon>
        <taxon>Hypocreomycetidae</taxon>
        <taxon>Microascales</taxon>
        <taxon>Microascaceae</taxon>
        <taxon>Parascedosporium</taxon>
    </lineage>
</organism>
<protein>
    <recommendedName>
        <fullName evidence="6">Beta-lactamase-related domain-containing protein</fullName>
    </recommendedName>
</protein>
<dbReference type="Proteomes" id="UP000838763">
    <property type="component" value="Unassembled WGS sequence"/>
</dbReference>
<evidence type="ECO:0000259" key="2">
    <source>
        <dbReference type="Pfam" id="PF00144"/>
    </source>
</evidence>
<feature type="domain" description="Beta-lactamase-related" evidence="2">
    <location>
        <begin position="1"/>
        <end position="265"/>
    </location>
</feature>
<comment type="caution">
    <text evidence="4">The sequence shown here is derived from an EMBL/GenBank/DDBJ whole genome shotgun (WGS) entry which is preliminary data.</text>
</comment>
<dbReference type="Gene3D" id="3.40.710.10">
    <property type="entry name" value="DD-peptidase/beta-lactamase superfamily"/>
    <property type="match status" value="1"/>
</dbReference>
<comment type="similarity">
    <text evidence="1">Belongs to the peptidase S12 family.</text>
</comment>
<evidence type="ECO:0008006" key="6">
    <source>
        <dbReference type="Google" id="ProtNLM"/>
    </source>
</evidence>
<evidence type="ECO:0000259" key="3">
    <source>
        <dbReference type="Pfam" id="PF11954"/>
    </source>
</evidence>
<dbReference type="PANTHER" id="PTHR46825">
    <property type="entry name" value="D-ALANYL-D-ALANINE-CARBOXYPEPTIDASE/ENDOPEPTIDASE AMPH"/>
    <property type="match status" value="1"/>
</dbReference>
<evidence type="ECO:0000313" key="4">
    <source>
        <dbReference type="EMBL" id="CAI4214554.1"/>
    </source>
</evidence>
<evidence type="ECO:0000313" key="5">
    <source>
        <dbReference type="Proteomes" id="UP000838763"/>
    </source>
</evidence>
<gene>
    <name evidence="4" type="ORF">PPNO1_LOCUS4285</name>
</gene>
<dbReference type="InterPro" id="IPR012338">
    <property type="entry name" value="Beta-lactam/transpept-like"/>
</dbReference>
<dbReference type="Pfam" id="PF11954">
    <property type="entry name" value="DUF3471"/>
    <property type="match status" value="1"/>
</dbReference>